<dbReference type="GO" id="GO:0007156">
    <property type="term" value="P:homophilic cell adhesion via plasma membrane adhesion molecules"/>
    <property type="evidence" value="ECO:0007669"/>
    <property type="project" value="TreeGrafter"/>
</dbReference>
<keyword evidence="11" id="KW-1185">Reference proteome</keyword>
<dbReference type="SMART" id="SM00408">
    <property type="entry name" value="IGc2"/>
    <property type="match status" value="2"/>
</dbReference>
<evidence type="ECO:0000256" key="5">
    <source>
        <dbReference type="ARBA" id="ARBA00023136"/>
    </source>
</evidence>
<evidence type="ECO:0000256" key="2">
    <source>
        <dbReference type="ARBA" id="ARBA00022475"/>
    </source>
</evidence>
<dbReference type="InterPro" id="IPR007110">
    <property type="entry name" value="Ig-like_dom"/>
</dbReference>
<keyword evidence="3" id="KW-0732">Signal</keyword>
<evidence type="ECO:0000256" key="6">
    <source>
        <dbReference type="ARBA" id="ARBA00023157"/>
    </source>
</evidence>
<organism evidence="10 11">
    <name type="scientific">Desmophyllum pertusum</name>
    <dbReference type="NCBI Taxonomy" id="174260"/>
    <lineage>
        <taxon>Eukaryota</taxon>
        <taxon>Metazoa</taxon>
        <taxon>Cnidaria</taxon>
        <taxon>Anthozoa</taxon>
        <taxon>Hexacorallia</taxon>
        <taxon>Scleractinia</taxon>
        <taxon>Caryophylliina</taxon>
        <taxon>Caryophylliidae</taxon>
        <taxon>Desmophyllum</taxon>
    </lineage>
</organism>
<keyword evidence="6" id="KW-1015">Disulfide bond</keyword>
<dbReference type="InterPro" id="IPR003598">
    <property type="entry name" value="Ig_sub2"/>
</dbReference>
<dbReference type="InterPro" id="IPR050958">
    <property type="entry name" value="Cell_Adh-Cytoskel_Orgn"/>
</dbReference>
<dbReference type="Pfam" id="PF07679">
    <property type="entry name" value="I-set"/>
    <property type="match status" value="1"/>
</dbReference>
<comment type="caution">
    <text evidence="10">The sequence shown here is derived from an EMBL/GenBank/DDBJ whole genome shotgun (WGS) entry which is preliminary data.</text>
</comment>
<name>A0A9X0D4P7_9CNID</name>
<dbReference type="Gene3D" id="2.60.40.10">
    <property type="entry name" value="Immunoglobulins"/>
    <property type="match status" value="2"/>
</dbReference>
<keyword evidence="8" id="KW-0393">Immunoglobulin domain</keyword>
<dbReference type="EMBL" id="MU825876">
    <property type="protein sequence ID" value="KAJ7386411.1"/>
    <property type="molecule type" value="Genomic_DNA"/>
</dbReference>
<feature type="domain" description="Ig-like" evidence="9">
    <location>
        <begin position="11"/>
        <end position="107"/>
    </location>
</feature>
<dbReference type="SMART" id="SM00409">
    <property type="entry name" value="IG"/>
    <property type="match status" value="2"/>
</dbReference>
<dbReference type="GO" id="GO:0005886">
    <property type="term" value="C:plasma membrane"/>
    <property type="evidence" value="ECO:0007669"/>
    <property type="project" value="UniProtKB-SubCell"/>
</dbReference>
<dbReference type="FunFam" id="2.60.40.10:FF:000273">
    <property type="entry name" value="contactin-3 isoform X1"/>
    <property type="match status" value="1"/>
</dbReference>
<dbReference type="OrthoDB" id="5988349at2759"/>
<evidence type="ECO:0000256" key="3">
    <source>
        <dbReference type="ARBA" id="ARBA00022729"/>
    </source>
</evidence>
<evidence type="ECO:0000256" key="1">
    <source>
        <dbReference type="ARBA" id="ARBA00004236"/>
    </source>
</evidence>
<proteinExistence type="predicted"/>
<dbReference type="Pfam" id="PF13927">
    <property type="entry name" value="Ig_3"/>
    <property type="match status" value="1"/>
</dbReference>
<keyword evidence="2" id="KW-1003">Cell membrane</keyword>
<dbReference type="InterPro" id="IPR036179">
    <property type="entry name" value="Ig-like_dom_sf"/>
</dbReference>
<dbReference type="InterPro" id="IPR013783">
    <property type="entry name" value="Ig-like_fold"/>
</dbReference>
<dbReference type="InterPro" id="IPR003599">
    <property type="entry name" value="Ig_sub"/>
</dbReference>
<dbReference type="PANTHER" id="PTHR45080:SF8">
    <property type="entry name" value="IG-LIKE DOMAIN-CONTAINING PROTEIN"/>
    <property type="match status" value="1"/>
</dbReference>
<feature type="domain" description="Ig-like" evidence="9">
    <location>
        <begin position="114"/>
        <end position="205"/>
    </location>
</feature>
<dbReference type="PANTHER" id="PTHR45080">
    <property type="entry name" value="CONTACTIN 5"/>
    <property type="match status" value="1"/>
</dbReference>
<protein>
    <submittedName>
        <fullName evidence="10">Smooth muscle contraction</fullName>
    </submittedName>
</protein>
<evidence type="ECO:0000256" key="7">
    <source>
        <dbReference type="ARBA" id="ARBA00023180"/>
    </source>
</evidence>
<dbReference type="SUPFAM" id="SSF48726">
    <property type="entry name" value="Immunoglobulin"/>
    <property type="match status" value="2"/>
</dbReference>
<dbReference type="AlphaFoldDB" id="A0A9X0D4P7"/>
<evidence type="ECO:0000256" key="8">
    <source>
        <dbReference type="ARBA" id="ARBA00023319"/>
    </source>
</evidence>
<sequence>MDNTSTVKHVPEVTIAGGPEQFAVVGKQILLTCQYNAFPPATEVLWIKDGTVLARNTSVKINNSRVTIPHHNETHEQLSINATTSQDAGNYTCLVINDVGNSWDTISMISQVAPEISKHPKDATNMEGQVVVFSCLVEGNPPPSVRWTKDGERLNTTANSRLTESVMNNNHSLTITGVHRSDAGQYRCVANNIVNSSTSLAATLKVYCE</sequence>
<comment type="subcellular location">
    <subcellularLocation>
        <location evidence="1">Cell membrane</location>
    </subcellularLocation>
</comment>
<keyword evidence="4" id="KW-0677">Repeat</keyword>
<keyword evidence="5" id="KW-0472">Membrane</keyword>
<accession>A0A9X0D4P7</accession>
<keyword evidence="7" id="KW-0325">Glycoprotein</keyword>
<reference evidence="10" key="1">
    <citation type="submission" date="2023-01" db="EMBL/GenBank/DDBJ databases">
        <title>Genome assembly of the deep-sea coral Lophelia pertusa.</title>
        <authorList>
            <person name="Herrera S."/>
            <person name="Cordes E."/>
        </authorList>
    </citation>
    <scope>NUCLEOTIDE SEQUENCE</scope>
    <source>
        <strain evidence="10">USNM1676648</strain>
        <tissue evidence="10">Polyp</tissue>
    </source>
</reference>
<evidence type="ECO:0000313" key="11">
    <source>
        <dbReference type="Proteomes" id="UP001163046"/>
    </source>
</evidence>
<dbReference type="Proteomes" id="UP001163046">
    <property type="component" value="Unassembled WGS sequence"/>
</dbReference>
<gene>
    <name evidence="10" type="primary">HMCN2_4</name>
    <name evidence="10" type="ORF">OS493_008535</name>
</gene>
<evidence type="ECO:0000256" key="4">
    <source>
        <dbReference type="ARBA" id="ARBA00022737"/>
    </source>
</evidence>
<evidence type="ECO:0000259" key="9">
    <source>
        <dbReference type="PROSITE" id="PS50835"/>
    </source>
</evidence>
<dbReference type="InterPro" id="IPR013098">
    <property type="entry name" value="Ig_I-set"/>
</dbReference>
<evidence type="ECO:0000313" key="10">
    <source>
        <dbReference type="EMBL" id="KAJ7386411.1"/>
    </source>
</evidence>
<dbReference type="PROSITE" id="PS50835">
    <property type="entry name" value="IG_LIKE"/>
    <property type="match status" value="2"/>
</dbReference>